<dbReference type="GO" id="GO:0003700">
    <property type="term" value="F:DNA-binding transcription factor activity"/>
    <property type="evidence" value="ECO:0007669"/>
    <property type="project" value="InterPro"/>
</dbReference>
<dbReference type="InterPro" id="IPR018062">
    <property type="entry name" value="HTH_AraC-typ_CS"/>
</dbReference>
<comment type="caution">
    <text evidence="5">The sequence shown here is derived from an EMBL/GenBank/DDBJ whole genome shotgun (WGS) entry which is preliminary data.</text>
</comment>
<reference evidence="5 6" key="1">
    <citation type="submission" date="2015-06" db="EMBL/GenBank/DDBJ databases">
        <title>The Genome Sequence of Enterococcus durans 4EA1.</title>
        <authorList>
            <consortium name="The Broad Institute Genomics Platform"/>
            <consortium name="The Broad Institute Genome Sequencing Center for Infectious Disease"/>
            <person name="Earl A.M."/>
            <person name="Van Tyne D."/>
            <person name="Lebreton F."/>
            <person name="Saavedra J.T."/>
            <person name="Gilmore M.S."/>
            <person name="Manson Mcguire A."/>
            <person name="Clock S."/>
            <person name="Crupain M."/>
            <person name="Rangan U."/>
            <person name="Young S."/>
            <person name="Abouelleil A."/>
            <person name="Cao P."/>
            <person name="Chapman S.B."/>
            <person name="Griggs A."/>
            <person name="Priest M."/>
            <person name="Shea T."/>
            <person name="Wortman J."/>
            <person name="Nusbaum C."/>
            <person name="Birren B."/>
        </authorList>
    </citation>
    <scope>NUCLEOTIDE SEQUENCE [LARGE SCALE GENOMIC DNA]</scope>
    <source>
        <strain evidence="5 6">4EA1</strain>
    </source>
</reference>
<evidence type="ECO:0000313" key="6">
    <source>
        <dbReference type="Proteomes" id="UP000252797"/>
    </source>
</evidence>
<keyword evidence="1" id="KW-0805">Transcription regulation</keyword>
<dbReference type="GO" id="GO:0043565">
    <property type="term" value="F:sequence-specific DNA binding"/>
    <property type="evidence" value="ECO:0007669"/>
    <property type="project" value="InterPro"/>
</dbReference>
<evidence type="ECO:0000256" key="1">
    <source>
        <dbReference type="ARBA" id="ARBA00023015"/>
    </source>
</evidence>
<protein>
    <recommendedName>
        <fullName evidence="4">HTH araC/xylS-type domain-containing protein</fullName>
    </recommendedName>
</protein>
<dbReference type="InterPro" id="IPR009057">
    <property type="entry name" value="Homeodomain-like_sf"/>
</dbReference>
<dbReference type="Pfam" id="PF12833">
    <property type="entry name" value="HTH_18"/>
    <property type="match status" value="1"/>
</dbReference>
<dbReference type="AlphaFoldDB" id="A0A367CDQ7"/>
<dbReference type="SMART" id="SM00342">
    <property type="entry name" value="HTH_ARAC"/>
    <property type="match status" value="1"/>
</dbReference>
<dbReference type="Gene3D" id="1.10.10.60">
    <property type="entry name" value="Homeodomain-like"/>
    <property type="match status" value="2"/>
</dbReference>
<dbReference type="InterPro" id="IPR018060">
    <property type="entry name" value="HTH_AraC"/>
</dbReference>
<gene>
    <name evidence="5" type="ORF">EA71_01386</name>
</gene>
<sequence length="257" mass="30447">MEVIKIIDHIWWEEKEEFLLAEDQDSFWVLYLLVEGECYYKIGEVSGIAKSPCVLICPPHTVFERKVLAPLSFHFFRLDVVPNQSYLNLSVGMHRLTKERLAMDQMVLKQYVYDLSGFSFFIRTHSIMDILLFSSISYQKPNQSIPPLRTHNSRIIDLLHYLDNHYQEDFSIQQLSEKYSFNASYLSRLFKKETGYSPKEYLLKVRLKNVQNLLISTNLPMEEIAELTGFKHGYYLSKYFKKIFKMSPSTFRKKHLL</sequence>
<evidence type="ECO:0000259" key="4">
    <source>
        <dbReference type="PROSITE" id="PS01124"/>
    </source>
</evidence>
<dbReference type="EMBL" id="LEPB01000004">
    <property type="protein sequence ID" value="RCA10634.1"/>
    <property type="molecule type" value="Genomic_DNA"/>
</dbReference>
<name>A0A367CDQ7_9ENTE</name>
<dbReference type="Proteomes" id="UP000252797">
    <property type="component" value="Unassembled WGS sequence"/>
</dbReference>
<dbReference type="PROSITE" id="PS00041">
    <property type="entry name" value="HTH_ARAC_FAMILY_1"/>
    <property type="match status" value="1"/>
</dbReference>
<keyword evidence="2" id="KW-0238">DNA-binding</keyword>
<proteinExistence type="predicted"/>
<dbReference type="PANTHER" id="PTHR43280">
    <property type="entry name" value="ARAC-FAMILY TRANSCRIPTIONAL REGULATOR"/>
    <property type="match status" value="1"/>
</dbReference>
<evidence type="ECO:0000256" key="2">
    <source>
        <dbReference type="ARBA" id="ARBA00023125"/>
    </source>
</evidence>
<dbReference type="PROSITE" id="PS01124">
    <property type="entry name" value="HTH_ARAC_FAMILY_2"/>
    <property type="match status" value="1"/>
</dbReference>
<keyword evidence="3" id="KW-0804">Transcription</keyword>
<evidence type="ECO:0000256" key="3">
    <source>
        <dbReference type="ARBA" id="ARBA00023163"/>
    </source>
</evidence>
<dbReference type="RefSeq" id="WP_113845602.1">
    <property type="nucleotide sequence ID" value="NZ_LEPB01000004.1"/>
</dbReference>
<dbReference type="PANTHER" id="PTHR43280:SF2">
    <property type="entry name" value="HTH-TYPE TRANSCRIPTIONAL REGULATOR EXSA"/>
    <property type="match status" value="1"/>
</dbReference>
<evidence type="ECO:0000313" key="5">
    <source>
        <dbReference type="EMBL" id="RCA10634.1"/>
    </source>
</evidence>
<accession>A0A367CDQ7</accession>
<dbReference type="SUPFAM" id="SSF46689">
    <property type="entry name" value="Homeodomain-like"/>
    <property type="match status" value="2"/>
</dbReference>
<feature type="domain" description="HTH araC/xylS-type" evidence="4">
    <location>
        <begin position="156"/>
        <end position="254"/>
    </location>
</feature>
<organism evidence="5 6">
    <name type="scientific">Enterococcus durans</name>
    <dbReference type="NCBI Taxonomy" id="53345"/>
    <lineage>
        <taxon>Bacteria</taxon>
        <taxon>Bacillati</taxon>
        <taxon>Bacillota</taxon>
        <taxon>Bacilli</taxon>
        <taxon>Lactobacillales</taxon>
        <taxon>Enterococcaceae</taxon>
        <taxon>Enterococcus</taxon>
    </lineage>
</organism>